<dbReference type="GO" id="GO:0008652">
    <property type="term" value="P:amino acid biosynthetic process"/>
    <property type="evidence" value="ECO:0007669"/>
    <property type="project" value="UniProtKB-KW"/>
</dbReference>
<keyword evidence="5 11" id="KW-0285">Flavoprotein</keyword>
<dbReference type="PROSITE" id="PS00789">
    <property type="entry name" value="CHORISMATE_SYNTHASE_3"/>
    <property type="match status" value="1"/>
</dbReference>
<feature type="binding site" evidence="11">
    <location>
        <position position="289"/>
    </location>
    <ligand>
        <name>FMN</name>
        <dbReference type="ChEBI" id="CHEBI:58210"/>
    </ligand>
</feature>
<organism evidence="13 14">
    <name type="scientific">Dialister pneumosintes</name>
    <dbReference type="NCBI Taxonomy" id="39950"/>
    <lineage>
        <taxon>Bacteria</taxon>
        <taxon>Bacillati</taxon>
        <taxon>Bacillota</taxon>
        <taxon>Negativicutes</taxon>
        <taxon>Veillonellales</taxon>
        <taxon>Veillonellaceae</taxon>
        <taxon>Dialister</taxon>
    </lineage>
</organism>
<comment type="pathway">
    <text evidence="1 11 12">Metabolic intermediate biosynthesis; chorismate biosynthesis; chorismate from D-erythrose 4-phosphate and phosphoenolpyruvate: step 7/7.</text>
</comment>
<evidence type="ECO:0000256" key="4">
    <source>
        <dbReference type="ARBA" id="ARBA00022605"/>
    </source>
</evidence>
<dbReference type="PROSITE" id="PS00788">
    <property type="entry name" value="CHORISMATE_SYNTHASE_2"/>
    <property type="match status" value="1"/>
</dbReference>
<evidence type="ECO:0000256" key="8">
    <source>
        <dbReference type="ARBA" id="ARBA00022857"/>
    </source>
</evidence>
<feature type="binding site" evidence="11">
    <location>
        <position position="47"/>
    </location>
    <ligand>
        <name>NADP(+)</name>
        <dbReference type="ChEBI" id="CHEBI:58349"/>
    </ligand>
</feature>
<dbReference type="EMBL" id="CP017037">
    <property type="protein sequence ID" value="AOH39482.1"/>
    <property type="molecule type" value="Genomic_DNA"/>
</dbReference>
<dbReference type="GO" id="GO:0004107">
    <property type="term" value="F:chorismate synthase activity"/>
    <property type="evidence" value="ECO:0007669"/>
    <property type="project" value="UniProtKB-UniRule"/>
</dbReference>
<gene>
    <name evidence="11" type="primary">aroC</name>
    <name evidence="13" type="ORF">BCB69_05735</name>
</gene>
<feature type="binding site" evidence="11">
    <location>
        <begin position="304"/>
        <end position="308"/>
    </location>
    <ligand>
        <name>FMN</name>
        <dbReference type="ChEBI" id="CHEBI:58210"/>
    </ligand>
</feature>
<evidence type="ECO:0000256" key="9">
    <source>
        <dbReference type="ARBA" id="ARBA00023141"/>
    </source>
</evidence>
<dbReference type="RefSeq" id="WP_069177273.1">
    <property type="nucleotide sequence ID" value="NZ_CP017037.1"/>
</dbReference>
<comment type="function">
    <text evidence="11">Catalyzes the anti-1,4-elimination of the C-3 phosphate and the C-6 proR hydrogen from 5-enolpyruvylshikimate-3-phosphate (EPSP) to yield chorismate, which is the branch point compound that serves as the starting substrate for the three terminal pathways of aromatic amino acid biosynthesis. This reaction introduces a second double bond into the aromatic ring system.</text>
</comment>
<dbReference type="Gene3D" id="3.60.150.10">
    <property type="entry name" value="Chorismate synthase AroC"/>
    <property type="match status" value="1"/>
</dbReference>
<evidence type="ECO:0000256" key="10">
    <source>
        <dbReference type="ARBA" id="ARBA00023239"/>
    </source>
</evidence>
<evidence type="ECO:0000256" key="7">
    <source>
        <dbReference type="ARBA" id="ARBA00022827"/>
    </source>
</evidence>
<dbReference type="SUPFAM" id="SSF103263">
    <property type="entry name" value="Chorismate synthase, AroC"/>
    <property type="match status" value="1"/>
</dbReference>
<keyword evidence="6 11" id="KW-0288">FMN</keyword>
<keyword evidence="10 11" id="KW-0456">Lyase</keyword>
<dbReference type="GO" id="GO:0010181">
    <property type="term" value="F:FMN binding"/>
    <property type="evidence" value="ECO:0007669"/>
    <property type="project" value="TreeGrafter"/>
</dbReference>
<dbReference type="InterPro" id="IPR020541">
    <property type="entry name" value="Chorismate_synthase_CS"/>
</dbReference>
<evidence type="ECO:0000256" key="3">
    <source>
        <dbReference type="ARBA" id="ARBA00013036"/>
    </source>
</evidence>
<keyword evidence="4 11" id="KW-0028">Amino-acid biosynthesis</keyword>
<evidence type="ECO:0000256" key="5">
    <source>
        <dbReference type="ARBA" id="ARBA00022630"/>
    </source>
</evidence>
<dbReference type="CDD" id="cd07304">
    <property type="entry name" value="Chorismate_synthase"/>
    <property type="match status" value="1"/>
</dbReference>
<evidence type="ECO:0000313" key="14">
    <source>
        <dbReference type="Proteomes" id="UP000094757"/>
    </source>
</evidence>
<comment type="catalytic activity">
    <reaction evidence="11 12">
        <text>5-O-(1-carboxyvinyl)-3-phosphoshikimate = chorismate + phosphate</text>
        <dbReference type="Rhea" id="RHEA:21020"/>
        <dbReference type="ChEBI" id="CHEBI:29748"/>
        <dbReference type="ChEBI" id="CHEBI:43474"/>
        <dbReference type="ChEBI" id="CHEBI:57701"/>
        <dbReference type="EC" id="4.2.3.5"/>
    </reaction>
</comment>
<dbReference type="Pfam" id="PF01264">
    <property type="entry name" value="Chorismate_synt"/>
    <property type="match status" value="1"/>
</dbReference>
<keyword evidence="9 11" id="KW-0057">Aromatic amino acid biosynthesis</keyword>
<dbReference type="HAMAP" id="MF_00300">
    <property type="entry name" value="Chorismate_synth"/>
    <property type="match status" value="1"/>
</dbReference>
<keyword evidence="8 11" id="KW-0521">NADP</keyword>
<reference evidence="14" key="1">
    <citation type="submission" date="2016-08" db="EMBL/GenBank/DDBJ databases">
        <authorList>
            <person name="Holder M.E."/>
            <person name="Ajami N.J."/>
            <person name="Petrosino J.F."/>
        </authorList>
    </citation>
    <scope>NUCLEOTIDE SEQUENCE [LARGE SCALE GENOMIC DNA]</scope>
    <source>
        <strain evidence="14">F0677</strain>
    </source>
</reference>
<dbReference type="InterPro" id="IPR000453">
    <property type="entry name" value="Chorismate_synth"/>
</dbReference>
<dbReference type="UniPathway" id="UPA00053">
    <property type="reaction ID" value="UER00090"/>
</dbReference>
<dbReference type="NCBIfam" id="TIGR00033">
    <property type="entry name" value="aroC"/>
    <property type="match status" value="1"/>
</dbReference>
<comment type="similarity">
    <text evidence="2 11 12">Belongs to the chorismate synthase family.</text>
</comment>
<evidence type="ECO:0000256" key="1">
    <source>
        <dbReference type="ARBA" id="ARBA00005044"/>
    </source>
</evidence>
<name>A0A1B3WET7_9FIRM</name>
<dbReference type="GO" id="GO:0005829">
    <property type="term" value="C:cytosol"/>
    <property type="evidence" value="ECO:0007669"/>
    <property type="project" value="TreeGrafter"/>
</dbReference>
<evidence type="ECO:0000256" key="11">
    <source>
        <dbReference type="HAMAP-Rule" id="MF_00300"/>
    </source>
</evidence>
<dbReference type="AlphaFoldDB" id="A0A1B3WET7"/>
<comment type="cofactor">
    <cofactor evidence="11 12">
        <name>FMNH2</name>
        <dbReference type="ChEBI" id="CHEBI:57618"/>
    </cofactor>
    <text evidence="11 12">Reduced FMN (FMNH(2)).</text>
</comment>
<dbReference type="EC" id="4.2.3.5" evidence="3 11"/>
<sequence>MGNTLGNAFKVTIWGESHGKAIGCVIDGLPAGISLEWEEIKKEIKRRIPGVYSYVSHRKEMDSFEVLSGYFNNHTTGTPLTVIIKNEDADFSSYEKIKDSMRPGHADYTGFIKYKGFNDYRGGGHFSGRITAPLVFAGAIARQLLKKKGISISSHIQQIGAICDKKYNPLGEKQDVLDCLSKSSFPVLDAVVEESMKKEIEKKMQNKDSVGGIVECMVQGVPVGLGNPFFDSVESVLSHALFSIPAVKGVEFGDGFAMAQGYGSNKNDIMQIGDGKIKMTSNHNGGILGGITNGMPLIFRVAIKPTPSIGIPQSTVNIKTKENTMLTIEGRHDPCIVPRVVPVVESVASIVLLDIYKLSQFE</sequence>
<dbReference type="PANTHER" id="PTHR21085">
    <property type="entry name" value="CHORISMATE SYNTHASE"/>
    <property type="match status" value="1"/>
</dbReference>
<comment type="subunit">
    <text evidence="11">Homotetramer.</text>
</comment>
<dbReference type="PROSITE" id="PS00787">
    <property type="entry name" value="CHORISMATE_SYNTHASE_1"/>
    <property type="match status" value="1"/>
</dbReference>
<evidence type="ECO:0000256" key="12">
    <source>
        <dbReference type="RuleBase" id="RU000605"/>
    </source>
</evidence>
<dbReference type="NCBIfam" id="NF003793">
    <property type="entry name" value="PRK05382.1"/>
    <property type="match status" value="1"/>
</dbReference>
<dbReference type="GO" id="GO:0009423">
    <property type="term" value="P:chorismate biosynthetic process"/>
    <property type="evidence" value="ECO:0007669"/>
    <property type="project" value="UniProtKB-UniRule"/>
</dbReference>
<feature type="binding site" evidence="11">
    <location>
        <begin position="125"/>
        <end position="127"/>
    </location>
    <ligand>
        <name>FMN</name>
        <dbReference type="ChEBI" id="CHEBI:58210"/>
    </ligand>
</feature>
<dbReference type="GO" id="GO:0009073">
    <property type="term" value="P:aromatic amino acid family biosynthetic process"/>
    <property type="evidence" value="ECO:0007669"/>
    <property type="project" value="UniProtKB-KW"/>
</dbReference>
<dbReference type="KEGG" id="dpn:BCB69_05735"/>
<dbReference type="InterPro" id="IPR035904">
    <property type="entry name" value="Chorismate_synth_AroC_sf"/>
</dbReference>
<protein>
    <recommendedName>
        <fullName evidence="3 11">Chorismate synthase</fullName>
        <shortName evidence="11">CS</shortName>
        <ecNumber evidence="3 11">4.2.3.5</ecNumber>
    </recommendedName>
    <alternativeName>
        <fullName evidence="11">5-enolpyruvylshikimate-3-phosphate phospholyase</fullName>
    </alternativeName>
</protein>
<evidence type="ECO:0000256" key="2">
    <source>
        <dbReference type="ARBA" id="ARBA00008014"/>
    </source>
</evidence>
<evidence type="ECO:0000256" key="6">
    <source>
        <dbReference type="ARBA" id="ARBA00022643"/>
    </source>
</evidence>
<dbReference type="STRING" id="39950.BCB69_05735"/>
<accession>A0A1B3WET7</accession>
<keyword evidence="7 11" id="KW-0274">FAD</keyword>
<dbReference type="PIRSF" id="PIRSF001456">
    <property type="entry name" value="Chorismate_synth"/>
    <property type="match status" value="1"/>
</dbReference>
<feature type="binding site" evidence="11">
    <location>
        <position position="331"/>
    </location>
    <ligand>
        <name>FMN</name>
        <dbReference type="ChEBI" id="CHEBI:58210"/>
    </ligand>
</feature>
<dbReference type="PANTHER" id="PTHR21085:SF0">
    <property type="entry name" value="CHORISMATE SYNTHASE"/>
    <property type="match status" value="1"/>
</dbReference>
<evidence type="ECO:0000313" key="13">
    <source>
        <dbReference type="EMBL" id="AOH39482.1"/>
    </source>
</evidence>
<comment type="caution">
    <text evidence="11">Lacks conserved residue(s) required for the propagation of feature annotation.</text>
</comment>
<proteinExistence type="inferred from homology"/>
<dbReference type="Proteomes" id="UP000094757">
    <property type="component" value="Chromosome"/>
</dbReference>